<evidence type="ECO:0000256" key="1">
    <source>
        <dbReference type="SAM" id="MobiDB-lite"/>
    </source>
</evidence>
<reference evidence="2" key="1">
    <citation type="submission" date="2017-01" db="EMBL/GenBank/DDBJ databases">
        <authorList>
            <person name="Assis F.L."/>
            <person name="Abrahao J.S."/>
            <person name="Silva L."/>
            <person name="Khalil J.B."/>
            <person name="Rodrigues R."/>
            <person name="Silva L.S."/>
            <person name="Arantes T."/>
            <person name="Boratto P."/>
            <person name="Andrade M."/>
            <person name="Kroon E.G."/>
            <person name="Ribeiro B."/>
            <person name="Bergier I."/>
            <person name="Seligmann H."/>
            <person name="Ghigo E."/>
            <person name="Colson P."/>
            <person name="Levasseur A."/>
            <person name="Raoult D."/>
            <person name="Scola B.L."/>
        </authorList>
    </citation>
    <scope>NUCLEOTIDE SEQUENCE</scope>
    <source>
        <strain evidence="2">Soda lake</strain>
    </source>
</reference>
<accession>A0A6N1NLX6</accession>
<protein>
    <submittedName>
        <fullName evidence="2">Putative orfan</fullName>
    </submittedName>
</protein>
<reference evidence="2" key="2">
    <citation type="journal article" date="2018" name="Nat. Commun.">
        <title>Tailed giant Tupanvirus possesses the most complete translational apparatus of the known virosphere.</title>
        <authorList>
            <person name="Abrahao J."/>
            <person name="Silva L."/>
            <person name="Silva L.S."/>
            <person name="Khalil J.Y.B."/>
            <person name="Rodrigues R."/>
            <person name="Arantes T."/>
            <person name="Assis F."/>
            <person name="Boratto P."/>
            <person name="Andrade M."/>
            <person name="Kroon E.G."/>
            <person name="Ribeiro B."/>
            <person name="Bergier I."/>
            <person name="Seligmann H."/>
            <person name="Ghigo E."/>
            <person name="Colson P."/>
            <person name="Levasseur A."/>
            <person name="Kroemer G."/>
            <person name="Raoult D."/>
            <person name="La Scola B."/>
        </authorList>
    </citation>
    <scope>NUCLEOTIDE SEQUENCE [LARGE SCALE GENOMIC DNA]</scope>
    <source>
        <strain evidence="2">Soda lake</strain>
    </source>
</reference>
<sequence>MDDFDEQTKTDDFDEQTKTDDFDEQIKTIRKELHQKYLQYLNLIQQKQQDTNNINNNLEELRKGVEEYIHVELESNKENIQPFYQYLCNSKYPIHTSIPTIKENYYDRYGKKIPKIPRSSKR</sequence>
<feature type="region of interest" description="Disordered" evidence="1">
    <location>
        <begin position="1"/>
        <end position="21"/>
    </location>
</feature>
<proteinExistence type="predicted"/>
<dbReference type="RefSeq" id="YP_010782175.1">
    <property type="nucleotide sequence ID" value="NC_075039.1"/>
</dbReference>
<dbReference type="GeneID" id="80518939"/>
<evidence type="ECO:0000313" key="2">
    <source>
        <dbReference type="EMBL" id="QKU35509.1"/>
    </source>
</evidence>
<dbReference type="EMBL" id="KY523104">
    <property type="protein sequence ID" value="QKU35509.1"/>
    <property type="molecule type" value="Genomic_DNA"/>
</dbReference>
<organism evidence="2">
    <name type="scientific">Tupanvirus soda lake</name>
    <dbReference type="NCBI Taxonomy" id="2126985"/>
    <lineage>
        <taxon>Viruses</taxon>
        <taxon>Varidnaviria</taxon>
        <taxon>Bamfordvirae</taxon>
        <taxon>Nucleocytoviricota</taxon>
        <taxon>Megaviricetes</taxon>
        <taxon>Imitervirales</taxon>
        <taxon>Mimiviridae</taxon>
        <taxon>Megamimivirinae</taxon>
        <taxon>Tupanvirus</taxon>
        <taxon>Tupanvirus salinum</taxon>
    </lineage>
</organism>
<dbReference type="KEGG" id="vg:80518939"/>
<name>A0A6N1NLX6_9VIRU</name>